<dbReference type="EMBL" id="JAPCWZ010000009">
    <property type="protein sequence ID" value="KAK8851799.1"/>
    <property type="molecule type" value="Genomic_DNA"/>
</dbReference>
<organism evidence="2 3">
    <name type="scientific">Apiospora arundinis</name>
    <dbReference type="NCBI Taxonomy" id="335852"/>
    <lineage>
        <taxon>Eukaryota</taxon>
        <taxon>Fungi</taxon>
        <taxon>Dikarya</taxon>
        <taxon>Ascomycota</taxon>
        <taxon>Pezizomycotina</taxon>
        <taxon>Sordariomycetes</taxon>
        <taxon>Xylariomycetidae</taxon>
        <taxon>Amphisphaeriales</taxon>
        <taxon>Apiosporaceae</taxon>
        <taxon>Apiospora</taxon>
    </lineage>
</organism>
<sequence>MAEQIAAISSEVLTNMRLRSSPTDCFRLVSNPPHSSFIFDEETAMLQADEEQDDESAQALLEEYLKLAKSPYENIRRRLVHLLVCWEKLMLEKYTFDKNGQRLGDSLVTGLTAREFVTLYRIISKRAIVGCPRIPDGDGQAKTSGQPSVKRERSGDTDEKDSKKPKGDA</sequence>
<reference evidence="2 3" key="1">
    <citation type="journal article" date="2024" name="IMA Fungus">
        <title>Apiospora arundinis, a panoply of carbohydrate-active enzymes and secondary metabolites.</title>
        <authorList>
            <person name="Sorensen T."/>
            <person name="Petersen C."/>
            <person name="Muurmann A.T."/>
            <person name="Christiansen J.V."/>
            <person name="Brundto M.L."/>
            <person name="Overgaard C.K."/>
            <person name="Boysen A.T."/>
            <person name="Wollenberg R.D."/>
            <person name="Larsen T.O."/>
            <person name="Sorensen J.L."/>
            <person name="Nielsen K.L."/>
            <person name="Sondergaard T.E."/>
        </authorList>
    </citation>
    <scope>NUCLEOTIDE SEQUENCE [LARGE SCALE GENOMIC DNA]</scope>
    <source>
        <strain evidence="2 3">AAU 773</strain>
    </source>
</reference>
<protein>
    <submittedName>
        <fullName evidence="2">Uncharacterized protein</fullName>
    </submittedName>
</protein>
<evidence type="ECO:0000313" key="3">
    <source>
        <dbReference type="Proteomes" id="UP001390339"/>
    </source>
</evidence>
<gene>
    <name evidence="2" type="ORF">PGQ11_014278</name>
</gene>
<dbReference type="Proteomes" id="UP001390339">
    <property type="component" value="Unassembled WGS sequence"/>
</dbReference>
<evidence type="ECO:0000313" key="2">
    <source>
        <dbReference type="EMBL" id="KAK8851799.1"/>
    </source>
</evidence>
<name>A0ABR2HSZ1_9PEZI</name>
<comment type="caution">
    <text evidence="2">The sequence shown here is derived from an EMBL/GenBank/DDBJ whole genome shotgun (WGS) entry which is preliminary data.</text>
</comment>
<feature type="region of interest" description="Disordered" evidence="1">
    <location>
        <begin position="134"/>
        <end position="169"/>
    </location>
</feature>
<proteinExistence type="predicted"/>
<accession>A0ABR2HSZ1</accession>
<keyword evidence="3" id="KW-1185">Reference proteome</keyword>
<feature type="compositionally biased region" description="Basic and acidic residues" evidence="1">
    <location>
        <begin position="149"/>
        <end position="169"/>
    </location>
</feature>
<evidence type="ECO:0000256" key="1">
    <source>
        <dbReference type="SAM" id="MobiDB-lite"/>
    </source>
</evidence>